<gene>
    <name evidence="3" type="ORF">ACFFIA_14135</name>
</gene>
<feature type="transmembrane region" description="Helical" evidence="1">
    <location>
        <begin position="144"/>
        <end position="164"/>
    </location>
</feature>
<keyword evidence="1" id="KW-0472">Membrane</keyword>
<reference evidence="3 4" key="1">
    <citation type="submission" date="2024-09" db="EMBL/GenBank/DDBJ databases">
        <authorList>
            <person name="Sun Q."/>
            <person name="Mori K."/>
        </authorList>
    </citation>
    <scope>NUCLEOTIDE SEQUENCE [LARGE SCALE GENOMIC DNA]</scope>
    <source>
        <strain evidence="3 4">TBRC 3947</strain>
    </source>
</reference>
<evidence type="ECO:0000313" key="4">
    <source>
        <dbReference type="Proteomes" id="UP001589867"/>
    </source>
</evidence>
<keyword evidence="1" id="KW-1133">Transmembrane helix</keyword>
<protein>
    <recommendedName>
        <fullName evidence="5">YtkA-like domain-containing protein</fullName>
    </recommendedName>
</protein>
<organism evidence="3 4">
    <name type="scientific">Phytohabitans kaempferiae</name>
    <dbReference type="NCBI Taxonomy" id="1620943"/>
    <lineage>
        <taxon>Bacteria</taxon>
        <taxon>Bacillati</taxon>
        <taxon>Actinomycetota</taxon>
        <taxon>Actinomycetes</taxon>
        <taxon>Micromonosporales</taxon>
        <taxon>Micromonosporaceae</taxon>
    </lineage>
</organism>
<evidence type="ECO:0000256" key="1">
    <source>
        <dbReference type="SAM" id="Phobius"/>
    </source>
</evidence>
<name>A0ABV6M2D0_9ACTN</name>
<sequence length="172" mass="17472">MLRRLLAALAAVPLLALVPAAPAAAHGGPVALEVAGDGATGVTVRATYEQDGHPVEDRVLRLVLTASAEGGRQVGPVQLDPSNEGQGFYTSGAVLTPGRWTVVVTAPDPNGARVETTVEAKVAQTAPPPVDATAESDGEGGGTWRWWVAGAALLVAVVLGLALATRRRTSVS</sequence>
<keyword evidence="2" id="KW-0732">Signal</keyword>
<dbReference type="RefSeq" id="WP_377250851.1">
    <property type="nucleotide sequence ID" value="NZ_JBHLUH010000021.1"/>
</dbReference>
<feature type="signal peptide" evidence="2">
    <location>
        <begin position="1"/>
        <end position="23"/>
    </location>
</feature>
<dbReference type="EMBL" id="JBHLUH010000021">
    <property type="protein sequence ID" value="MFC0528801.1"/>
    <property type="molecule type" value="Genomic_DNA"/>
</dbReference>
<comment type="caution">
    <text evidence="3">The sequence shown here is derived from an EMBL/GenBank/DDBJ whole genome shotgun (WGS) entry which is preliminary data.</text>
</comment>
<keyword evidence="1" id="KW-0812">Transmembrane</keyword>
<evidence type="ECO:0008006" key="5">
    <source>
        <dbReference type="Google" id="ProtNLM"/>
    </source>
</evidence>
<evidence type="ECO:0000313" key="3">
    <source>
        <dbReference type="EMBL" id="MFC0528801.1"/>
    </source>
</evidence>
<evidence type="ECO:0000256" key="2">
    <source>
        <dbReference type="SAM" id="SignalP"/>
    </source>
</evidence>
<feature type="chain" id="PRO_5045258255" description="YtkA-like domain-containing protein" evidence="2">
    <location>
        <begin position="24"/>
        <end position="172"/>
    </location>
</feature>
<accession>A0ABV6M2D0</accession>
<proteinExistence type="predicted"/>
<keyword evidence="4" id="KW-1185">Reference proteome</keyword>
<dbReference type="Proteomes" id="UP001589867">
    <property type="component" value="Unassembled WGS sequence"/>
</dbReference>